<dbReference type="PANTHER" id="PTHR28026:SF9">
    <property type="entry name" value="2-HYDROXY-PALMITIC ACID DIOXYGENASE MPO1"/>
    <property type="match status" value="1"/>
</dbReference>
<gene>
    <name evidence="2" type="ORF">OD750_020975</name>
</gene>
<keyword evidence="3" id="KW-1185">Reference proteome</keyword>
<dbReference type="PANTHER" id="PTHR28026">
    <property type="entry name" value="DUF962 DOMAIN PROTEIN (AFU_ORTHOLOGUE AFUA_8G05310)"/>
    <property type="match status" value="1"/>
</dbReference>
<dbReference type="Pfam" id="PF06127">
    <property type="entry name" value="Mpo1-like"/>
    <property type="match status" value="1"/>
</dbReference>
<dbReference type="GO" id="GO:0016020">
    <property type="term" value="C:membrane"/>
    <property type="evidence" value="ECO:0007669"/>
    <property type="project" value="GOC"/>
</dbReference>
<name>A0A9X3YPE4_9GAMM</name>
<evidence type="ECO:0000256" key="1">
    <source>
        <dbReference type="SAM" id="Phobius"/>
    </source>
</evidence>
<feature type="transmembrane region" description="Helical" evidence="1">
    <location>
        <begin position="141"/>
        <end position="159"/>
    </location>
</feature>
<dbReference type="EMBL" id="JAOVZO020000019">
    <property type="protein sequence ID" value="MDC8015025.1"/>
    <property type="molecule type" value="Genomic_DNA"/>
</dbReference>
<dbReference type="GO" id="GO:0046521">
    <property type="term" value="P:sphingoid catabolic process"/>
    <property type="evidence" value="ECO:0007669"/>
    <property type="project" value="TreeGrafter"/>
</dbReference>
<reference evidence="2" key="1">
    <citation type="submission" date="2023-02" db="EMBL/GenBank/DDBJ databases">
        <title>Tahibacter soli sp. nov. isolated from soil.</title>
        <authorList>
            <person name="Baek J.H."/>
            <person name="Lee J.K."/>
            <person name="Choi D.G."/>
            <person name="Jeon C.O."/>
        </authorList>
    </citation>
    <scope>NUCLEOTIDE SEQUENCE</scope>
    <source>
        <strain evidence="2">BL</strain>
    </source>
</reference>
<dbReference type="AlphaFoldDB" id="A0A9X3YPE4"/>
<proteinExistence type="predicted"/>
<dbReference type="Proteomes" id="UP001139971">
    <property type="component" value="Unassembled WGS sequence"/>
</dbReference>
<sequence length="166" mass="18582">MNAVSPESRHDERREIDRWLGNYAEDHRNPTNILIHWICVPLILWTVIALLWVVPVPSSLGRPGLWAGVAMFLAFAFYMRLSRTLAFAMLAVFVVFGFVTEGLYRALGAGGLLWLAVGVFVAAWVAQFVGHQIEGKRPSFLTDLAYLLIGPVWLAAKVLRRVGVSY</sequence>
<comment type="caution">
    <text evidence="2">The sequence shown here is derived from an EMBL/GenBank/DDBJ whole genome shotgun (WGS) entry which is preliminary data.</text>
</comment>
<accession>A0A9X3YPE4</accession>
<evidence type="ECO:0000313" key="3">
    <source>
        <dbReference type="Proteomes" id="UP001139971"/>
    </source>
</evidence>
<dbReference type="InterPro" id="IPR009305">
    <property type="entry name" value="Mpo1-like"/>
</dbReference>
<keyword evidence="1" id="KW-0472">Membrane</keyword>
<dbReference type="RefSeq" id="WP_263540740.1">
    <property type="nucleotide sequence ID" value="NZ_JAOVZO020000019.1"/>
</dbReference>
<evidence type="ECO:0000313" key="2">
    <source>
        <dbReference type="EMBL" id="MDC8015025.1"/>
    </source>
</evidence>
<organism evidence="2 3">
    <name type="scientific">Tahibacter soli</name>
    <dbReference type="NCBI Taxonomy" id="2983605"/>
    <lineage>
        <taxon>Bacteria</taxon>
        <taxon>Pseudomonadati</taxon>
        <taxon>Pseudomonadota</taxon>
        <taxon>Gammaproteobacteria</taxon>
        <taxon>Lysobacterales</taxon>
        <taxon>Rhodanobacteraceae</taxon>
        <taxon>Tahibacter</taxon>
    </lineage>
</organism>
<keyword evidence="1" id="KW-1133">Transmembrane helix</keyword>
<keyword evidence="1" id="KW-0812">Transmembrane</keyword>
<protein>
    <submittedName>
        <fullName evidence="2">DUF962 domain-containing protein</fullName>
    </submittedName>
</protein>
<feature type="transmembrane region" description="Helical" evidence="1">
    <location>
        <begin position="33"/>
        <end position="54"/>
    </location>
</feature>
<feature type="transmembrane region" description="Helical" evidence="1">
    <location>
        <begin position="85"/>
        <end position="106"/>
    </location>
</feature>
<feature type="transmembrane region" description="Helical" evidence="1">
    <location>
        <begin position="112"/>
        <end position="129"/>
    </location>
</feature>